<dbReference type="InterPro" id="IPR050425">
    <property type="entry name" value="NAD(P)_dehydrat-like"/>
</dbReference>
<reference evidence="4 5" key="1">
    <citation type="submission" date="2020-07" db="EMBL/GenBank/DDBJ databases">
        <title>The yeast mating-type switching endonuclease HO is a domesticated member of an unorthodox homing genetic element family.</title>
        <authorList>
            <person name="Coughlan A.Y."/>
            <person name="Lombardi L."/>
            <person name="Braun-Galleani S."/>
            <person name="Martos A.R."/>
            <person name="Galeote V."/>
            <person name="Bigey F."/>
            <person name="Dequin S."/>
            <person name="Byrne K.P."/>
            <person name="Wolfe K.H."/>
        </authorList>
    </citation>
    <scope>NUCLEOTIDE SEQUENCE [LARGE SCALE GENOMIC DNA]</scope>
    <source>
        <strain evidence="4 5">NRRL Y-6702</strain>
    </source>
</reference>
<dbReference type="RefSeq" id="XP_037143409.1">
    <property type="nucleotide sequence ID" value="XM_037287514.1"/>
</dbReference>
<dbReference type="PANTHER" id="PTHR10366:SF564">
    <property type="entry name" value="STEROL-4-ALPHA-CARBOXYLATE 3-DEHYDROGENASE, DECARBOXYLATING"/>
    <property type="match status" value="1"/>
</dbReference>
<name>A0A7H9AZC5_ZYGMR</name>
<dbReference type="Proteomes" id="UP000509704">
    <property type="component" value="Chromosome 3"/>
</dbReference>
<evidence type="ECO:0000259" key="3">
    <source>
        <dbReference type="Pfam" id="PF01370"/>
    </source>
</evidence>
<dbReference type="OrthoDB" id="2735536at2759"/>
<evidence type="ECO:0000256" key="2">
    <source>
        <dbReference type="ARBA" id="ARBA00023445"/>
    </source>
</evidence>
<dbReference type="GO" id="GO:0016616">
    <property type="term" value="F:oxidoreductase activity, acting on the CH-OH group of donors, NAD or NADP as acceptor"/>
    <property type="evidence" value="ECO:0007669"/>
    <property type="project" value="TreeGrafter"/>
</dbReference>
<protein>
    <recommendedName>
        <fullName evidence="3">NAD-dependent epimerase/dehydratase domain-containing protein</fullName>
    </recommendedName>
</protein>
<evidence type="ECO:0000256" key="1">
    <source>
        <dbReference type="ARBA" id="ARBA00023002"/>
    </source>
</evidence>
<feature type="domain" description="NAD-dependent epimerase/dehydratase" evidence="3">
    <location>
        <begin position="3"/>
        <end position="259"/>
    </location>
</feature>
<dbReference type="CDD" id="cd05227">
    <property type="entry name" value="AR_SDR_e"/>
    <property type="match status" value="1"/>
</dbReference>
<evidence type="ECO:0000313" key="5">
    <source>
        <dbReference type="Proteomes" id="UP000509704"/>
    </source>
</evidence>
<sequence length="343" mass="38605">MSVFVSGANGFIALHIVSDLLKLGYKVIGSVRSQEKADQLHRQFKNPNLSVVIVENISNPGAFDELFLKYGKDIKVVLHTASPFHYNTENCERDLLNPAVNGTRNILESIKRYAFDSVERVVITSSDAAVTSFKDDTNPNNLLTEDSWNKISWEEATRGPEEAYYGAKTFAERAAHDFWKENQDKVKFKLSTVNPVWVFGPQLFDENALGEVNTSCQYIKAIIDSKMGEKLDMDIVGGYVDVRDVSKAHMVAFQKEESIGRRLVLCAGRFTLLNIADVLCESFPQLAGKIASGNPDESFKRLNSLAKFDYTNTNKILDFDFIPFEKTICDTAAQMLKMEKRQL</sequence>
<dbReference type="PANTHER" id="PTHR10366">
    <property type="entry name" value="NAD DEPENDENT EPIMERASE/DEHYDRATASE"/>
    <property type="match status" value="1"/>
</dbReference>
<dbReference type="SUPFAM" id="SSF51735">
    <property type="entry name" value="NAD(P)-binding Rossmann-fold domains"/>
    <property type="match status" value="1"/>
</dbReference>
<proteinExistence type="inferred from homology"/>
<comment type="similarity">
    <text evidence="2">Belongs to the NAD(P)-dependent epimerase/dehydratase family. Dihydroflavonol-4-reductase subfamily.</text>
</comment>
<dbReference type="InterPro" id="IPR036291">
    <property type="entry name" value="NAD(P)-bd_dom_sf"/>
</dbReference>
<gene>
    <name evidence="4" type="ORF">HG535_0C00290</name>
</gene>
<dbReference type="Pfam" id="PF01370">
    <property type="entry name" value="Epimerase"/>
    <property type="match status" value="1"/>
</dbReference>
<dbReference type="AlphaFoldDB" id="A0A7H9AZC5"/>
<keyword evidence="1" id="KW-0560">Oxidoreductase</keyword>
<keyword evidence="5" id="KW-1185">Reference proteome</keyword>
<organism evidence="4 5">
    <name type="scientific">Zygotorulaspora mrakii</name>
    <name type="common">Zygosaccharomyces mrakii</name>
    <dbReference type="NCBI Taxonomy" id="42260"/>
    <lineage>
        <taxon>Eukaryota</taxon>
        <taxon>Fungi</taxon>
        <taxon>Dikarya</taxon>
        <taxon>Ascomycota</taxon>
        <taxon>Saccharomycotina</taxon>
        <taxon>Saccharomycetes</taxon>
        <taxon>Saccharomycetales</taxon>
        <taxon>Saccharomycetaceae</taxon>
        <taxon>Zygotorulaspora</taxon>
    </lineage>
</organism>
<dbReference type="Gene3D" id="3.40.50.720">
    <property type="entry name" value="NAD(P)-binding Rossmann-like Domain"/>
    <property type="match status" value="1"/>
</dbReference>
<dbReference type="GeneID" id="59235376"/>
<dbReference type="EMBL" id="CP058606">
    <property type="protein sequence ID" value="QLG71681.1"/>
    <property type="molecule type" value="Genomic_DNA"/>
</dbReference>
<evidence type="ECO:0000313" key="4">
    <source>
        <dbReference type="EMBL" id="QLG71681.1"/>
    </source>
</evidence>
<dbReference type="InterPro" id="IPR001509">
    <property type="entry name" value="Epimerase_deHydtase"/>
</dbReference>
<dbReference type="FunFam" id="3.40.50.720:FF:000191">
    <property type="entry name" value="Methylglyoxal reductase (NADPH-dependent)"/>
    <property type="match status" value="1"/>
</dbReference>
<dbReference type="KEGG" id="zmk:HG535_0C00290"/>
<accession>A0A7H9AZC5</accession>